<organism evidence="1 2">
    <name type="scientific">Christiangramia crocea</name>
    <dbReference type="NCBI Taxonomy" id="2904124"/>
    <lineage>
        <taxon>Bacteria</taxon>
        <taxon>Pseudomonadati</taxon>
        <taxon>Bacteroidota</taxon>
        <taxon>Flavobacteriia</taxon>
        <taxon>Flavobacteriales</taxon>
        <taxon>Flavobacteriaceae</taxon>
        <taxon>Christiangramia</taxon>
    </lineage>
</organism>
<name>A0A9X1UVJ1_9FLAO</name>
<dbReference type="AlphaFoldDB" id="A0A9X1UVJ1"/>
<keyword evidence="2" id="KW-1185">Reference proteome</keyword>
<dbReference type="EMBL" id="JAJSON010000014">
    <property type="protein sequence ID" value="MCG9971033.1"/>
    <property type="molecule type" value="Genomic_DNA"/>
</dbReference>
<accession>A0A9X1UVJ1</accession>
<dbReference type="Proteomes" id="UP001139344">
    <property type="component" value="Unassembled WGS sequence"/>
</dbReference>
<sequence length="84" mass="10061">MKLLLKNFNTELYRIEPEADECFAKVFIYINRGGKFEMEKIFIRCYLYTPEKAMQNIKSLLEETEDYLGVELIDRKQEKLLETA</sequence>
<reference evidence="1" key="1">
    <citation type="submission" date="2021-12" db="EMBL/GenBank/DDBJ databases">
        <title>Description of Gramella crocea sp. nov., a new bacterium isolated from activated sludge.</title>
        <authorList>
            <person name="Zhang X."/>
        </authorList>
    </citation>
    <scope>NUCLEOTIDE SEQUENCE</scope>
    <source>
        <strain evidence="1">YB25</strain>
    </source>
</reference>
<dbReference type="RefSeq" id="WP_240096928.1">
    <property type="nucleotide sequence ID" value="NZ_JAJSON010000014.1"/>
</dbReference>
<proteinExistence type="predicted"/>
<comment type="caution">
    <text evidence="1">The sequence shown here is derived from an EMBL/GenBank/DDBJ whole genome shotgun (WGS) entry which is preliminary data.</text>
</comment>
<gene>
    <name evidence="1" type="ORF">LU635_05230</name>
</gene>
<evidence type="ECO:0000313" key="2">
    <source>
        <dbReference type="Proteomes" id="UP001139344"/>
    </source>
</evidence>
<evidence type="ECO:0000313" key="1">
    <source>
        <dbReference type="EMBL" id="MCG9971033.1"/>
    </source>
</evidence>
<protein>
    <submittedName>
        <fullName evidence="1">Uncharacterized protein</fullName>
    </submittedName>
</protein>